<reference evidence="1 3" key="1">
    <citation type="journal article" date="2015" name="Int. J. Syst. Evol. Microbiol.">
        <title>Erwinia iniecta sp. nov., isolated from Russian wheat aphids (Diuraphis noxia).</title>
        <authorList>
            <person name="Campillo T."/>
            <person name="Luna E."/>
            <person name="Portier P."/>
            <person name="Fischer-Le Saux M."/>
            <person name="Lapitan N."/>
            <person name="Tisserat N.A."/>
            <person name="Leach J.E."/>
        </authorList>
    </citation>
    <scope>NUCLEOTIDE SEQUENCE [LARGE SCALE GENOMIC DNA]</scope>
    <source>
        <strain evidence="1 3">B120</strain>
    </source>
</reference>
<dbReference type="AlphaFoldDB" id="A0A0L7SP42"/>
<dbReference type="EMBL" id="JRXE01000090">
    <property type="protein sequence ID" value="KOC84891.1"/>
    <property type="molecule type" value="Genomic_DNA"/>
</dbReference>
<evidence type="ECO:0000313" key="1">
    <source>
        <dbReference type="EMBL" id="KOC84850.1"/>
    </source>
</evidence>
<dbReference type="Proteomes" id="UP000037088">
    <property type="component" value="Unassembled WGS sequence"/>
</dbReference>
<dbReference type="Pfam" id="PF03433">
    <property type="entry name" value="EspA"/>
    <property type="match status" value="1"/>
</dbReference>
<dbReference type="EMBL" id="JRXE01000091">
    <property type="protein sequence ID" value="KOC84850.1"/>
    <property type="molecule type" value="Genomic_DNA"/>
</dbReference>
<dbReference type="InterPro" id="IPR005095">
    <property type="entry name" value="EspA"/>
</dbReference>
<evidence type="ECO:0000313" key="3">
    <source>
        <dbReference type="Proteomes" id="UP000037088"/>
    </source>
</evidence>
<proteinExistence type="predicted"/>
<gene>
    <name evidence="2" type="ORF">NG42_21770</name>
    <name evidence="1" type="ORF">NG42_21775</name>
</gene>
<protein>
    <submittedName>
        <fullName evidence="1">Uncharacterized protein</fullName>
    </submittedName>
</protein>
<organism evidence="1 3">
    <name type="scientific">Winslowiella iniecta</name>
    <dbReference type="NCBI Taxonomy" id="1560201"/>
    <lineage>
        <taxon>Bacteria</taxon>
        <taxon>Pseudomonadati</taxon>
        <taxon>Pseudomonadota</taxon>
        <taxon>Gammaproteobacteria</taxon>
        <taxon>Enterobacterales</taxon>
        <taxon>Erwiniaceae</taxon>
        <taxon>Winslowiella</taxon>
    </lineage>
</organism>
<feature type="non-terminal residue" evidence="1">
    <location>
        <position position="68"/>
    </location>
</feature>
<accession>A0A0L7SP42</accession>
<dbReference type="PATRIC" id="fig|1560201.3.peg.4615"/>
<dbReference type="SUPFAM" id="SSF116927">
    <property type="entry name" value="EspA/CesA-like"/>
    <property type="match status" value="1"/>
</dbReference>
<dbReference type="InterPro" id="IPR035074">
    <property type="entry name" value="EspA/CesA-like"/>
</dbReference>
<keyword evidence="3" id="KW-1185">Reference proteome</keyword>
<sequence length="68" mass="7437">MTTINTNNINLNAASEVKSGDTEYLSAGKNTSLMGTAMVTMENIMLLFTELANAKFDQMSKKTEVSRD</sequence>
<evidence type="ECO:0000313" key="2">
    <source>
        <dbReference type="EMBL" id="KOC84891.1"/>
    </source>
</evidence>
<name>A0A0L7SP42_9GAMM</name>
<comment type="caution">
    <text evidence="1">The sequence shown here is derived from an EMBL/GenBank/DDBJ whole genome shotgun (WGS) entry which is preliminary data.</text>
</comment>